<dbReference type="Gene3D" id="2.40.330.10">
    <property type="entry name" value="DNA-binding pseudobarrel domain"/>
    <property type="match status" value="1"/>
</dbReference>
<keyword evidence="5" id="KW-0539">Nucleus</keyword>
<dbReference type="GO" id="GO:0003677">
    <property type="term" value="F:DNA binding"/>
    <property type="evidence" value="ECO:0007669"/>
    <property type="project" value="UniProtKB-KW"/>
</dbReference>
<dbReference type="PANTHER" id="PTHR31920:SF145">
    <property type="entry name" value="B3 DOMAIN-CONTAINING PROTEIN REM20-LIKE ISOFORM X1"/>
    <property type="match status" value="1"/>
</dbReference>
<dbReference type="SUPFAM" id="SSF101936">
    <property type="entry name" value="DNA-binding pseudobarrel domain"/>
    <property type="match status" value="1"/>
</dbReference>
<dbReference type="InterPro" id="IPR003340">
    <property type="entry name" value="B3_DNA-bd"/>
</dbReference>
<keyword evidence="2" id="KW-0805">Transcription regulation</keyword>
<evidence type="ECO:0000313" key="9">
    <source>
        <dbReference type="Proteomes" id="UP000224567"/>
    </source>
</evidence>
<feature type="compositionally biased region" description="Basic and acidic residues" evidence="6">
    <location>
        <begin position="208"/>
        <end position="217"/>
    </location>
</feature>
<evidence type="ECO:0000256" key="2">
    <source>
        <dbReference type="ARBA" id="ARBA00023015"/>
    </source>
</evidence>
<dbReference type="Pfam" id="PF02362">
    <property type="entry name" value="B3"/>
    <property type="match status" value="1"/>
</dbReference>
<dbReference type="CDD" id="cd10017">
    <property type="entry name" value="B3_DNA"/>
    <property type="match status" value="1"/>
</dbReference>
<evidence type="ECO:0000256" key="4">
    <source>
        <dbReference type="ARBA" id="ARBA00023163"/>
    </source>
</evidence>
<organism evidence="8 9">
    <name type="scientific">Capsicum baccatum</name>
    <name type="common">Peruvian pepper</name>
    <dbReference type="NCBI Taxonomy" id="33114"/>
    <lineage>
        <taxon>Eukaryota</taxon>
        <taxon>Viridiplantae</taxon>
        <taxon>Streptophyta</taxon>
        <taxon>Embryophyta</taxon>
        <taxon>Tracheophyta</taxon>
        <taxon>Spermatophyta</taxon>
        <taxon>Magnoliopsida</taxon>
        <taxon>eudicotyledons</taxon>
        <taxon>Gunneridae</taxon>
        <taxon>Pentapetalae</taxon>
        <taxon>asterids</taxon>
        <taxon>lamiids</taxon>
        <taxon>Solanales</taxon>
        <taxon>Solanaceae</taxon>
        <taxon>Solanoideae</taxon>
        <taxon>Capsiceae</taxon>
        <taxon>Capsicum</taxon>
    </lineage>
</organism>
<keyword evidence="3" id="KW-0238">DNA-binding</keyword>
<accession>A0A2G2X0N4</accession>
<feature type="compositionally biased region" description="Basic and acidic residues" evidence="6">
    <location>
        <begin position="235"/>
        <end position="249"/>
    </location>
</feature>
<evidence type="ECO:0000256" key="1">
    <source>
        <dbReference type="ARBA" id="ARBA00004123"/>
    </source>
</evidence>
<gene>
    <name evidence="8" type="ORF">CQW23_10804</name>
</gene>
<name>A0A2G2X0N4_CAPBA</name>
<dbReference type="PANTHER" id="PTHR31920">
    <property type="entry name" value="B3 DOMAIN-CONTAINING"/>
    <property type="match status" value="1"/>
</dbReference>
<dbReference type="OrthoDB" id="1666376at2759"/>
<dbReference type="EMBL" id="MLFT02000004">
    <property type="protein sequence ID" value="PHT51057.1"/>
    <property type="molecule type" value="Genomic_DNA"/>
</dbReference>
<reference evidence="8 9" key="1">
    <citation type="journal article" date="2017" name="Genome Biol.">
        <title>New reference genome sequences of hot pepper reveal the massive evolution of plant disease-resistance genes by retroduplication.</title>
        <authorList>
            <person name="Kim S."/>
            <person name="Park J."/>
            <person name="Yeom S.I."/>
            <person name="Kim Y.M."/>
            <person name="Seo E."/>
            <person name="Kim K.T."/>
            <person name="Kim M.S."/>
            <person name="Lee J.M."/>
            <person name="Cheong K."/>
            <person name="Shin H.S."/>
            <person name="Kim S.B."/>
            <person name="Han K."/>
            <person name="Lee J."/>
            <person name="Park M."/>
            <person name="Lee H.A."/>
            <person name="Lee H.Y."/>
            <person name="Lee Y."/>
            <person name="Oh S."/>
            <person name="Lee J.H."/>
            <person name="Choi E."/>
            <person name="Choi E."/>
            <person name="Lee S.E."/>
            <person name="Jeon J."/>
            <person name="Kim H."/>
            <person name="Choi G."/>
            <person name="Song H."/>
            <person name="Lee J."/>
            <person name="Lee S.C."/>
            <person name="Kwon J.K."/>
            <person name="Lee H.Y."/>
            <person name="Koo N."/>
            <person name="Hong Y."/>
            <person name="Kim R.W."/>
            <person name="Kang W.H."/>
            <person name="Huh J.H."/>
            <person name="Kang B.C."/>
            <person name="Yang T.J."/>
            <person name="Lee Y.H."/>
            <person name="Bennetzen J.L."/>
            <person name="Choi D."/>
        </authorList>
    </citation>
    <scope>NUCLEOTIDE SEQUENCE [LARGE SCALE GENOMIC DNA]</scope>
    <source>
        <strain evidence="9">cv. PBC81</strain>
    </source>
</reference>
<sequence length="301" mass="33567">MSLVRVGAEIRVQAEVRVRVDLGLEVKGSRDKCDKGAYRLKVGFRNIRTLQGKSIYLVMILRKRRIGIACVQETKWVGSKAKDVNGYKLWYSRSVRHRNGAIPKKFANNLREKLGDSVSLTGPSGATWNVRLTLIGDALFLKDGWKEFVGAHSLEEDDLLIFKYNGSSRFDVSVFDRQSLCEKEASCFVKKCERADVASRIRTKRHTPREYSSRDVSEAPPTKKPKLAATPTSEDTSRSSSHDEYEPPAKKKTLASTSTSADTNESSSNNECEPPTEKKTTLASTSTSRTRSARANAKLLS</sequence>
<protein>
    <recommendedName>
        <fullName evidence="7">TF-B3 domain-containing protein</fullName>
    </recommendedName>
</protein>
<dbReference type="AlphaFoldDB" id="A0A2G2X0N4"/>
<dbReference type="PROSITE" id="PS50863">
    <property type="entry name" value="B3"/>
    <property type="match status" value="1"/>
</dbReference>
<dbReference type="SMART" id="SM01019">
    <property type="entry name" value="B3"/>
    <property type="match status" value="1"/>
</dbReference>
<proteinExistence type="predicted"/>
<feature type="compositionally biased region" description="Low complexity" evidence="6">
    <location>
        <begin position="283"/>
        <end position="295"/>
    </location>
</feature>
<keyword evidence="9" id="KW-1185">Reference proteome</keyword>
<keyword evidence="4" id="KW-0804">Transcription</keyword>
<dbReference type="STRING" id="33114.A0A2G2X0N4"/>
<evidence type="ECO:0000313" key="8">
    <source>
        <dbReference type="EMBL" id="PHT51057.1"/>
    </source>
</evidence>
<dbReference type="InterPro" id="IPR050655">
    <property type="entry name" value="Plant_B3_domain"/>
</dbReference>
<evidence type="ECO:0000256" key="5">
    <source>
        <dbReference type="ARBA" id="ARBA00023242"/>
    </source>
</evidence>
<evidence type="ECO:0000256" key="3">
    <source>
        <dbReference type="ARBA" id="ARBA00023125"/>
    </source>
</evidence>
<reference evidence="9" key="2">
    <citation type="journal article" date="2017" name="J. Anim. Genet.">
        <title>Multiple reference genome sequences of hot pepper reveal the massive evolution of plant disease resistance genes by retroduplication.</title>
        <authorList>
            <person name="Kim S."/>
            <person name="Park J."/>
            <person name="Yeom S.-I."/>
            <person name="Kim Y.-M."/>
            <person name="Seo E."/>
            <person name="Kim K.-T."/>
            <person name="Kim M.-S."/>
            <person name="Lee J.M."/>
            <person name="Cheong K."/>
            <person name="Shin H.-S."/>
            <person name="Kim S.-B."/>
            <person name="Han K."/>
            <person name="Lee J."/>
            <person name="Park M."/>
            <person name="Lee H.-A."/>
            <person name="Lee H.-Y."/>
            <person name="Lee Y."/>
            <person name="Oh S."/>
            <person name="Lee J.H."/>
            <person name="Choi E."/>
            <person name="Choi E."/>
            <person name="Lee S.E."/>
            <person name="Jeon J."/>
            <person name="Kim H."/>
            <person name="Choi G."/>
            <person name="Song H."/>
            <person name="Lee J."/>
            <person name="Lee S.-C."/>
            <person name="Kwon J.-K."/>
            <person name="Lee H.-Y."/>
            <person name="Koo N."/>
            <person name="Hong Y."/>
            <person name="Kim R.W."/>
            <person name="Kang W.-H."/>
            <person name="Huh J.H."/>
            <person name="Kang B.-C."/>
            <person name="Yang T.-J."/>
            <person name="Lee Y.-H."/>
            <person name="Bennetzen J.L."/>
            <person name="Choi D."/>
        </authorList>
    </citation>
    <scope>NUCLEOTIDE SEQUENCE [LARGE SCALE GENOMIC DNA]</scope>
    <source>
        <strain evidence="9">cv. PBC81</strain>
    </source>
</reference>
<feature type="compositionally biased region" description="Polar residues" evidence="6">
    <location>
        <begin position="254"/>
        <end position="271"/>
    </location>
</feature>
<evidence type="ECO:0000256" key="6">
    <source>
        <dbReference type="SAM" id="MobiDB-lite"/>
    </source>
</evidence>
<comment type="subcellular location">
    <subcellularLocation>
        <location evidence="1">Nucleus</location>
    </subcellularLocation>
</comment>
<feature type="region of interest" description="Disordered" evidence="6">
    <location>
        <begin position="203"/>
        <end position="301"/>
    </location>
</feature>
<feature type="domain" description="TF-B3" evidence="7">
    <location>
        <begin position="102"/>
        <end position="178"/>
    </location>
</feature>
<dbReference type="InterPro" id="IPR015300">
    <property type="entry name" value="DNA-bd_pseudobarrel_sf"/>
</dbReference>
<dbReference type="Proteomes" id="UP000224567">
    <property type="component" value="Unassembled WGS sequence"/>
</dbReference>
<evidence type="ECO:0000259" key="7">
    <source>
        <dbReference type="PROSITE" id="PS50863"/>
    </source>
</evidence>
<dbReference type="GO" id="GO:0005634">
    <property type="term" value="C:nucleus"/>
    <property type="evidence" value="ECO:0007669"/>
    <property type="project" value="UniProtKB-SubCell"/>
</dbReference>
<comment type="caution">
    <text evidence="8">The sequence shown here is derived from an EMBL/GenBank/DDBJ whole genome shotgun (WGS) entry which is preliminary data.</text>
</comment>